<dbReference type="OrthoDB" id="3010248at2759"/>
<evidence type="ECO:0000256" key="1">
    <source>
        <dbReference type="SAM" id="MobiDB-lite"/>
    </source>
</evidence>
<evidence type="ECO:0000256" key="3">
    <source>
        <dbReference type="SAM" id="SignalP"/>
    </source>
</evidence>
<feature type="transmembrane region" description="Helical" evidence="2">
    <location>
        <begin position="316"/>
        <end position="338"/>
    </location>
</feature>
<keyword evidence="3" id="KW-0732">Signal</keyword>
<comment type="caution">
    <text evidence="4">The sequence shown here is derived from an EMBL/GenBank/DDBJ whole genome shotgun (WGS) entry which is preliminary data.</text>
</comment>
<feature type="transmembrane region" description="Helical" evidence="2">
    <location>
        <begin position="350"/>
        <end position="372"/>
    </location>
</feature>
<dbReference type="AlphaFoldDB" id="A0A1Y1Z269"/>
<gene>
    <name evidence="4" type="ORF">BCR34DRAFT_591254</name>
</gene>
<feature type="chain" id="PRO_5012643758" evidence="3">
    <location>
        <begin position="17"/>
        <end position="578"/>
    </location>
</feature>
<feature type="transmembrane region" description="Helical" evidence="2">
    <location>
        <begin position="218"/>
        <end position="236"/>
    </location>
</feature>
<reference evidence="4 5" key="1">
    <citation type="submission" date="2016-07" db="EMBL/GenBank/DDBJ databases">
        <title>Pervasive Adenine N6-methylation of Active Genes in Fungi.</title>
        <authorList>
            <consortium name="DOE Joint Genome Institute"/>
            <person name="Mondo S.J."/>
            <person name="Dannebaum R.O."/>
            <person name="Kuo R.C."/>
            <person name="Labutti K."/>
            <person name="Haridas S."/>
            <person name="Kuo A."/>
            <person name="Salamov A."/>
            <person name="Ahrendt S.R."/>
            <person name="Lipzen A."/>
            <person name="Sullivan W."/>
            <person name="Andreopoulos W.B."/>
            <person name="Clum A."/>
            <person name="Lindquist E."/>
            <person name="Daum C."/>
            <person name="Ramamoorthy G.K."/>
            <person name="Gryganskyi A."/>
            <person name="Culley D."/>
            <person name="Magnuson J.K."/>
            <person name="James T.Y."/>
            <person name="O'Malley M.A."/>
            <person name="Stajich J.E."/>
            <person name="Spatafora J.W."/>
            <person name="Visel A."/>
            <person name="Grigoriev I.V."/>
        </authorList>
    </citation>
    <scope>NUCLEOTIDE SEQUENCE [LARGE SCALE GENOMIC DNA]</scope>
    <source>
        <strain evidence="4 5">CBS 115471</strain>
    </source>
</reference>
<feature type="compositionally biased region" description="Basic and acidic residues" evidence="1">
    <location>
        <begin position="517"/>
        <end position="529"/>
    </location>
</feature>
<proteinExistence type="predicted"/>
<feature type="transmembrane region" description="Helical" evidence="2">
    <location>
        <begin position="446"/>
        <end position="469"/>
    </location>
</feature>
<evidence type="ECO:0000313" key="5">
    <source>
        <dbReference type="Proteomes" id="UP000193144"/>
    </source>
</evidence>
<feature type="transmembrane region" description="Helical" evidence="2">
    <location>
        <begin position="393"/>
        <end position="411"/>
    </location>
</feature>
<keyword evidence="5" id="KW-1185">Reference proteome</keyword>
<dbReference type="EMBL" id="MCFA01000136">
    <property type="protein sequence ID" value="ORY04382.1"/>
    <property type="molecule type" value="Genomic_DNA"/>
</dbReference>
<sequence>MYSMVIFLLSFTVVLAGATETDPPDFHRCYNEKIKTFNVSSPGSPLLWPKEETGLRILYFIVPILLLSARYAYAPIGISNKLWTFVHLVGDPIDSLWSTLLRQEKARRNYHFAMEIAPGAPREVAAIWTAYDLWWQDPAAWTRNNLKQQMPENLDDGDPVPDLLTRREIYRIKNCALQLAKNRSTNLVLSWIAIIIFLGSLVGAYIRTATTQKHNQTSHTLAIVMLFSFLVFAVYISGHVGNFKRVTDVISELQELHDYCGDLFPPLEGCAVPGSLPETNTFQGRFEKSAIYAGVNHSWRPNKSLEELNHSDRSTWLLFGVSFLVVSIAWLFAFLLSYRTPRIGFGCRSITWTCIYVAWVISATFDFVRSFFPPRNAEATRRWWIYGSIPKDTFITLSIMTLVVVVQFGYFNNCRCLAGNFLEKLDPKSICIDLGPVTPEQLAKNWIMWLMFPICGMIGILLFIFVAGYEGEGGRMLFYRTDSDLRSEERAMKTMQTRLNIIPVFPPSPGDSEEEWDAPRRDGQQESHPLRHINIPCPPQRPPPGYPSLRRRRTDVDLNADNFQQAHGENSSAPLLPA</sequence>
<evidence type="ECO:0000313" key="4">
    <source>
        <dbReference type="EMBL" id="ORY04382.1"/>
    </source>
</evidence>
<feature type="signal peptide" evidence="3">
    <location>
        <begin position="1"/>
        <end position="16"/>
    </location>
</feature>
<feature type="region of interest" description="Disordered" evidence="1">
    <location>
        <begin position="503"/>
        <end position="578"/>
    </location>
</feature>
<dbReference type="Proteomes" id="UP000193144">
    <property type="component" value="Unassembled WGS sequence"/>
</dbReference>
<feature type="transmembrane region" description="Helical" evidence="2">
    <location>
        <begin position="187"/>
        <end position="206"/>
    </location>
</feature>
<name>A0A1Y1Z269_9PLEO</name>
<accession>A0A1Y1Z269</accession>
<keyword evidence="2" id="KW-1133">Transmembrane helix</keyword>
<organism evidence="4 5">
    <name type="scientific">Clohesyomyces aquaticus</name>
    <dbReference type="NCBI Taxonomy" id="1231657"/>
    <lineage>
        <taxon>Eukaryota</taxon>
        <taxon>Fungi</taxon>
        <taxon>Dikarya</taxon>
        <taxon>Ascomycota</taxon>
        <taxon>Pezizomycotina</taxon>
        <taxon>Dothideomycetes</taxon>
        <taxon>Pleosporomycetidae</taxon>
        <taxon>Pleosporales</taxon>
        <taxon>Lindgomycetaceae</taxon>
        <taxon>Clohesyomyces</taxon>
    </lineage>
</organism>
<evidence type="ECO:0000256" key="2">
    <source>
        <dbReference type="SAM" id="Phobius"/>
    </source>
</evidence>
<feature type="transmembrane region" description="Helical" evidence="2">
    <location>
        <begin position="54"/>
        <end position="73"/>
    </location>
</feature>
<feature type="compositionally biased region" description="Pro residues" evidence="1">
    <location>
        <begin position="536"/>
        <end position="546"/>
    </location>
</feature>
<protein>
    <submittedName>
        <fullName evidence="4">Uncharacterized protein</fullName>
    </submittedName>
</protein>
<feature type="compositionally biased region" description="Polar residues" evidence="1">
    <location>
        <begin position="561"/>
        <end position="578"/>
    </location>
</feature>
<keyword evidence="2" id="KW-0812">Transmembrane</keyword>
<keyword evidence="2" id="KW-0472">Membrane</keyword>